<keyword evidence="2" id="KW-1185">Reference proteome</keyword>
<dbReference type="AlphaFoldDB" id="A0A401USN2"/>
<evidence type="ECO:0000313" key="2">
    <source>
        <dbReference type="Proteomes" id="UP000287872"/>
    </source>
</evidence>
<evidence type="ECO:0000313" key="1">
    <source>
        <dbReference type="EMBL" id="GCD12547.1"/>
    </source>
</evidence>
<sequence>MYNYRSKDYENLGQNMPMMNMPMKDMPMKDMPMTNMPMKDMPMKDMPMTNMPMKDMPMKDMPMTNMPMMYMPTMCMPMYDEDDEYDEDDKDLKNMYPKIYMKINPMVKHHCNMLESIHGTMYSPSKEEMDHMCKEICDKYEEHHKDEDDRNDNNDMRQILGLGRRGPIEDLTRVLFIRDLLGRRRRRRRMFDHGFHHGY</sequence>
<proteinExistence type="predicted"/>
<dbReference type="RefSeq" id="WP_125005338.1">
    <property type="nucleotide sequence ID" value="NZ_BHYK01000036.1"/>
</dbReference>
<comment type="caution">
    <text evidence="1">The sequence shown here is derived from an EMBL/GenBank/DDBJ whole genome shotgun (WGS) entry which is preliminary data.</text>
</comment>
<gene>
    <name evidence="1" type="ORF">Ctaglu_41700</name>
</gene>
<dbReference type="Proteomes" id="UP000287872">
    <property type="component" value="Unassembled WGS sequence"/>
</dbReference>
<dbReference type="OrthoDB" id="1956411at2"/>
<protein>
    <submittedName>
        <fullName evidence="1">Uncharacterized protein</fullName>
    </submittedName>
</protein>
<accession>A0A401USN2</accession>
<reference evidence="1 2" key="1">
    <citation type="submission" date="2018-11" db="EMBL/GenBank/DDBJ databases">
        <title>Genome sequencing and assembly of Clostridium tagluense strain A121.</title>
        <authorList>
            <person name="Murakami T."/>
            <person name="Segawa T."/>
            <person name="Shcherbakova V.A."/>
            <person name="Mori H."/>
            <person name="Yoshimura Y."/>
        </authorList>
    </citation>
    <scope>NUCLEOTIDE SEQUENCE [LARGE SCALE GENOMIC DNA]</scope>
    <source>
        <strain evidence="1 2">A121</strain>
    </source>
</reference>
<organism evidence="1 2">
    <name type="scientific">Clostridium tagluense</name>
    <dbReference type="NCBI Taxonomy" id="360422"/>
    <lineage>
        <taxon>Bacteria</taxon>
        <taxon>Bacillati</taxon>
        <taxon>Bacillota</taxon>
        <taxon>Clostridia</taxon>
        <taxon>Eubacteriales</taxon>
        <taxon>Clostridiaceae</taxon>
        <taxon>Clostridium</taxon>
    </lineage>
</organism>
<dbReference type="EMBL" id="BHYK01000036">
    <property type="protein sequence ID" value="GCD12547.1"/>
    <property type="molecule type" value="Genomic_DNA"/>
</dbReference>
<name>A0A401USN2_9CLOT</name>